<sequence>MAREKIYTRAGDDGTTGLFYGGRVGKDSALPRAYGAVDEAQAILGLARAEAGKGTELDDMLIHIMRDLWVLMAELATLPENRHKLVAEKSLVTEAMVTKLENMIDSLDEKFTPPTEFVVPGENKVAALLDVGRTVTRRAERHSLAAAPAPSQACPYLNRLSDLLWTLARWQEGNSLSVKSIDK</sequence>
<evidence type="ECO:0000259" key="4">
    <source>
        <dbReference type="Pfam" id="PF01923"/>
    </source>
</evidence>
<dbReference type="GO" id="GO:0005524">
    <property type="term" value="F:ATP binding"/>
    <property type="evidence" value="ECO:0007669"/>
    <property type="project" value="UniProtKB-KW"/>
</dbReference>
<evidence type="ECO:0000256" key="3">
    <source>
        <dbReference type="ARBA" id="ARBA00022840"/>
    </source>
</evidence>
<dbReference type="Gene3D" id="1.20.1200.10">
    <property type="entry name" value="Cobalamin adenosyltransferase-like"/>
    <property type="match status" value="1"/>
</dbReference>
<accession>A0A6J7UGC6</accession>
<dbReference type="NCBIfam" id="TIGR00636">
    <property type="entry name" value="PduO_Nterm"/>
    <property type="match status" value="1"/>
</dbReference>
<organism evidence="5">
    <name type="scientific">freshwater metagenome</name>
    <dbReference type="NCBI Taxonomy" id="449393"/>
    <lineage>
        <taxon>unclassified sequences</taxon>
        <taxon>metagenomes</taxon>
        <taxon>ecological metagenomes</taxon>
    </lineage>
</organism>
<gene>
    <name evidence="5" type="ORF">UFOPK4345_00817</name>
</gene>
<dbReference type="SUPFAM" id="SSF89028">
    <property type="entry name" value="Cobalamin adenosyltransferase-like"/>
    <property type="match status" value="1"/>
</dbReference>
<keyword evidence="1" id="KW-0808">Transferase</keyword>
<evidence type="ECO:0000256" key="2">
    <source>
        <dbReference type="ARBA" id="ARBA00022741"/>
    </source>
</evidence>
<proteinExistence type="predicted"/>
<name>A0A6J7UGC6_9ZZZZ</name>
<dbReference type="Pfam" id="PF01923">
    <property type="entry name" value="Cob_adeno_trans"/>
    <property type="match status" value="1"/>
</dbReference>
<dbReference type="PANTHER" id="PTHR12213">
    <property type="entry name" value="CORRINOID ADENOSYLTRANSFERASE"/>
    <property type="match status" value="1"/>
</dbReference>
<dbReference type="PANTHER" id="PTHR12213:SF0">
    <property type="entry name" value="CORRINOID ADENOSYLTRANSFERASE MMAB"/>
    <property type="match status" value="1"/>
</dbReference>
<dbReference type="AlphaFoldDB" id="A0A6J7UGC6"/>
<evidence type="ECO:0000256" key="1">
    <source>
        <dbReference type="ARBA" id="ARBA00022679"/>
    </source>
</evidence>
<feature type="domain" description="Cobalamin adenosyltransferase-like" evidence="4">
    <location>
        <begin position="6"/>
        <end position="170"/>
    </location>
</feature>
<dbReference type="EMBL" id="CAFBQV010000120">
    <property type="protein sequence ID" value="CAB5065484.1"/>
    <property type="molecule type" value="Genomic_DNA"/>
</dbReference>
<reference evidence="5" key="1">
    <citation type="submission" date="2020-05" db="EMBL/GenBank/DDBJ databases">
        <authorList>
            <person name="Chiriac C."/>
            <person name="Salcher M."/>
            <person name="Ghai R."/>
            <person name="Kavagutti S V."/>
        </authorList>
    </citation>
    <scope>NUCLEOTIDE SEQUENCE</scope>
</reference>
<keyword evidence="2" id="KW-0547">Nucleotide-binding</keyword>
<protein>
    <submittedName>
        <fullName evidence="5">Unannotated protein</fullName>
    </submittedName>
</protein>
<dbReference type="GO" id="GO:0008817">
    <property type="term" value="F:corrinoid adenosyltransferase activity"/>
    <property type="evidence" value="ECO:0007669"/>
    <property type="project" value="TreeGrafter"/>
</dbReference>
<evidence type="ECO:0000313" key="5">
    <source>
        <dbReference type="EMBL" id="CAB5065484.1"/>
    </source>
</evidence>
<dbReference type="InterPro" id="IPR016030">
    <property type="entry name" value="CblAdoTrfase-like"/>
</dbReference>
<dbReference type="InterPro" id="IPR036451">
    <property type="entry name" value="CblAdoTrfase-like_sf"/>
</dbReference>
<keyword evidence="3" id="KW-0067">ATP-binding</keyword>
<dbReference type="InterPro" id="IPR029499">
    <property type="entry name" value="PduO-typ"/>
</dbReference>